<evidence type="ECO:0000313" key="7">
    <source>
        <dbReference type="Proteomes" id="UP001177744"/>
    </source>
</evidence>
<dbReference type="PANTHER" id="PTHR11594">
    <property type="entry name" value="40S RIBOSOMAL PROTEIN S27"/>
    <property type="match status" value="1"/>
</dbReference>
<dbReference type="Pfam" id="PF01667">
    <property type="entry name" value="Ribosomal_S27e"/>
    <property type="match status" value="1"/>
</dbReference>
<dbReference type="GO" id="GO:0003735">
    <property type="term" value="F:structural constituent of ribosome"/>
    <property type="evidence" value="ECO:0007669"/>
    <property type="project" value="InterPro"/>
</dbReference>
<proteinExistence type="inferred from homology"/>
<comment type="caution">
    <text evidence="6">The sequence shown here is derived from an EMBL/GenBank/DDBJ whole genome shotgun (WGS) entry which is preliminary data.</text>
</comment>
<evidence type="ECO:0000256" key="3">
    <source>
        <dbReference type="ARBA" id="ARBA00022833"/>
    </source>
</evidence>
<dbReference type="InterPro" id="IPR011332">
    <property type="entry name" value="Ribosomal_zn-bd"/>
</dbReference>
<dbReference type="InterPro" id="IPR000592">
    <property type="entry name" value="Ribosomal_eS27"/>
</dbReference>
<dbReference type="GO" id="GO:0006412">
    <property type="term" value="P:translation"/>
    <property type="evidence" value="ECO:0007669"/>
    <property type="project" value="InterPro"/>
</dbReference>
<evidence type="ECO:0000256" key="2">
    <source>
        <dbReference type="ARBA" id="ARBA00010919"/>
    </source>
</evidence>
<dbReference type="GO" id="GO:0005840">
    <property type="term" value="C:ribosome"/>
    <property type="evidence" value="ECO:0007669"/>
    <property type="project" value="UniProtKB-KW"/>
</dbReference>
<name>A0AA40HFM5_CNENI</name>
<evidence type="ECO:0000256" key="4">
    <source>
        <dbReference type="ARBA" id="ARBA00022980"/>
    </source>
</evidence>
<evidence type="ECO:0000313" key="6">
    <source>
        <dbReference type="EMBL" id="KAK1329796.1"/>
    </source>
</evidence>
<keyword evidence="3" id="KW-0862">Zinc</keyword>
<organism evidence="6 7">
    <name type="scientific">Cnephaeus nilssonii</name>
    <name type="common">Northern bat</name>
    <name type="synonym">Eptesicus nilssonii</name>
    <dbReference type="NCBI Taxonomy" id="3371016"/>
    <lineage>
        <taxon>Eukaryota</taxon>
        <taxon>Metazoa</taxon>
        <taxon>Chordata</taxon>
        <taxon>Craniata</taxon>
        <taxon>Vertebrata</taxon>
        <taxon>Euteleostomi</taxon>
        <taxon>Mammalia</taxon>
        <taxon>Eutheria</taxon>
        <taxon>Laurasiatheria</taxon>
        <taxon>Chiroptera</taxon>
        <taxon>Yangochiroptera</taxon>
        <taxon>Vespertilionidae</taxon>
        <taxon>Cnephaeus</taxon>
    </lineage>
</organism>
<evidence type="ECO:0008006" key="8">
    <source>
        <dbReference type="Google" id="ProtNLM"/>
    </source>
</evidence>
<dbReference type="Gene3D" id="2.20.25.100">
    <property type="entry name" value="Zn-binding ribosomal proteins"/>
    <property type="match status" value="1"/>
</dbReference>
<evidence type="ECO:0000256" key="1">
    <source>
        <dbReference type="ARBA" id="ARBA00001947"/>
    </source>
</evidence>
<dbReference type="AlphaFoldDB" id="A0AA40HFM5"/>
<gene>
    <name evidence="6" type="ORF">QTO34_009979</name>
</gene>
<comment type="similarity">
    <text evidence="2">Belongs to the eukaryotic ribosomal protein eS27 family.</text>
</comment>
<keyword evidence="5" id="KW-0687">Ribonucleoprotein</keyword>
<protein>
    <recommendedName>
        <fullName evidence="8">40S ribosomal protein S27</fullName>
    </recommendedName>
</protein>
<comment type="cofactor">
    <cofactor evidence="1">
        <name>Zn(2+)</name>
        <dbReference type="ChEBI" id="CHEBI:29105"/>
    </cofactor>
</comment>
<dbReference type="EMBL" id="JAULJE010000021">
    <property type="protein sequence ID" value="KAK1329796.1"/>
    <property type="molecule type" value="Genomic_DNA"/>
</dbReference>
<evidence type="ECO:0000256" key="5">
    <source>
        <dbReference type="ARBA" id="ARBA00023274"/>
    </source>
</evidence>
<reference evidence="6" key="1">
    <citation type="submission" date="2023-06" db="EMBL/GenBank/DDBJ databases">
        <title>Reference genome for the Northern bat (Eptesicus nilssonii), a most northern bat species.</title>
        <authorList>
            <person name="Laine V.N."/>
            <person name="Pulliainen A.T."/>
            <person name="Lilley T.M."/>
        </authorList>
    </citation>
    <scope>NUCLEOTIDE SEQUENCE</scope>
    <source>
        <strain evidence="6">BLF_Eptnil</strain>
        <tissue evidence="6">Kidney</tissue>
    </source>
</reference>
<dbReference type="GO" id="GO:1990904">
    <property type="term" value="C:ribonucleoprotein complex"/>
    <property type="evidence" value="ECO:0007669"/>
    <property type="project" value="UniProtKB-KW"/>
</dbReference>
<keyword evidence="4" id="KW-0689">Ribosomal protein</keyword>
<keyword evidence="7" id="KW-1185">Reference proteome</keyword>
<dbReference type="InterPro" id="IPR023407">
    <property type="entry name" value="Ribosomal_eS27_Zn-bd_dom_sf"/>
</dbReference>
<sequence length="110" mass="11567">MDVKCPGCYKITAIISHAQTVVLCVECCPVLCQPTGGKARLTEGSSRAATLLSAFFTPPSLCVCKLTAILFALIGCGHSEGTVHSLSSAPFLLQCHWTSLDSPMNLAHGM</sequence>
<accession>A0AA40HFM5</accession>
<dbReference type="SUPFAM" id="SSF57829">
    <property type="entry name" value="Zn-binding ribosomal proteins"/>
    <property type="match status" value="1"/>
</dbReference>
<dbReference type="Proteomes" id="UP001177744">
    <property type="component" value="Unassembled WGS sequence"/>
</dbReference>